<keyword evidence="8" id="KW-0546">Nucleotide metabolism</keyword>
<evidence type="ECO:0000256" key="11">
    <source>
        <dbReference type="ARBA" id="ARBA00066468"/>
    </source>
</evidence>
<dbReference type="GO" id="GO:0000166">
    <property type="term" value="F:nucleotide binding"/>
    <property type="evidence" value="ECO:0007669"/>
    <property type="project" value="UniProtKB-KW"/>
</dbReference>
<evidence type="ECO:0000256" key="10">
    <source>
        <dbReference type="ARBA" id="ARBA00052017"/>
    </source>
</evidence>
<keyword evidence="5" id="KW-0547">Nucleotide-binding</keyword>
<comment type="catalytic activity">
    <reaction evidence="9">
        <text>dITP + H2O = dIMP + diphosphate + H(+)</text>
        <dbReference type="Rhea" id="RHEA:28342"/>
        <dbReference type="ChEBI" id="CHEBI:15377"/>
        <dbReference type="ChEBI" id="CHEBI:15378"/>
        <dbReference type="ChEBI" id="CHEBI:33019"/>
        <dbReference type="ChEBI" id="CHEBI:61194"/>
        <dbReference type="ChEBI" id="CHEBI:61382"/>
        <dbReference type="EC" id="3.6.1.66"/>
    </reaction>
</comment>
<evidence type="ECO:0000256" key="8">
    <source>
        <dbReference type="ARBA" id="ARBA00023080"/>
    </source>
</evidence>
<keyword evidence="4" id="KW-0479">Metal-binding</keyword>
<keyword evidence="6 17" id="KW-0378">Hydrolase</keyword>
<dbReference type="CDD" id="cd00515">
    <property type="entry name" value="HAM1"/>
    <property type="match status" value="1"/>
</dbReference>
<dbReference type="GO" id="GO:0017111">
    <property type="term" value="F:ribonucleoside triphosphate phosphatase activity"/>
    <property type="evidence" value="ECO:0007669"/>
    <property type="project" value="InterPro"/>
</dbReference>
<evidence type="ECO:0000256" key="7">
    <source>
        <dbReference type="ARBA" id="ARBA00022842"/>
    </source>
</evidence>
<evidence type="ECO:0000256" key="9">
    <source>
        <dbReference type="ARBA" id="ARBA00051875"/>
    </source>
</evidence>
<comment type="similarity">
    <text evidence="2">Belongs to the HAM1 NTPase family.</text>
</comment>
<dbReference type="Gene3D" id="3.90.950.10">
    <property type="match status" value="1"/>
</dbReference>
<keyword evidence="7" id="KW-0460">Magnesium</keyword>
<dbReference type="SUPFAM" id="SSF52972">
    <property type="entry name" value="ITPase-like"/>
    <property type="match status" value="1"/>
</dbReference>
<evidence type="ECO:0000256" key="5">
    <source>
        <dbReference type="ARBA" id="ARBA00022741"/>
    </source>
</evidence>
<gene>
    <name evidence="17" type="ORF">MNBD_GAMMA16-257</name>
</gene>
<dbReference type="InterPro" id="IPR020922">
    <property type="entry name" value="dITP/XTP_pyrophosphatase"/>
</dbReference>
<dbReference type="PANTHER" id="PTHR11067">
    <property type="entry name" value="INOSINE TRIPHOSPHATE PYROPHOSPHATASE/HAM1 PROTEIN"/>
    <property type="match status" value="1"/>
</dbReference>
<dbReference type="GO" id="GO:0009146">
    <property type="term" value="P:purine nucleoside triphosphate catabolic process"/>
    <property type="evidence" value="ECO:0007669"/>
    <property type="project" value="UniProtKB-ARBA"/>
</dbReference>
<evidence type="ECO:0000256" key="15">
    <source>
        <dbReference type="ARBA" id="ARBA00083186"/>
    </source>
</evidence>
<evidence type="ECO:0000256" key="12">
    <source>
        <dbReference type="ARBA" id="ARBA00071289"/>
    </source>
</evidence>
<evidence type="ECO:0000256" key="2">
    <source>
        <dbReference type="ARBA" id="ARBA00008023"/>
    </source>
</evidence>
<accession>A0A3B0YRN8</accession>
<dbReference type="InterPro" id="IPR029001">
    <property type="entry name" value="ITPase-like_fam"/>
</dbReference>
<dbReference type="PANTHER" id="PTHR11067:SF9">
    <property type="entry name" value="INOSINE TRIPHOSPHATE PYROPHOSPHATASE"/>
    <property type="match status" value="1"/>
</dbReference>
<dbReference type="GO" id="GO:0035870">
    <property type="term" value="F:dITP diphosphatase activity"/>
    <property type="evidence" value="ECO:0007669"/>
    <property type="project" value="RHEA"/>
</dbReference>
<evidence type="ECO:0000256" key="14">
    <source>
        <dbReference type="ARBA" id="ARBA00078805"/>
    </source>
</evidence>
<dbReference type="Pfam" id="PF01725">
    <property type="entry name" value="Ham1p_like"/>
    <property type="match status" value="1"/>
</dbReference>
<evidence type="ECO:0000256" key="13">
    <source>
        <dbReference type="ARBA" id="ARBA00075987"/>
    </source>
</evidence>
<dbReference type="GO" id="GO:0046872">
    <property type="term" value="F:metal ion binding"/>
    <property type="evidence" value="ECO:0007669"/>
    <property type="project" value="UniProtKB-KW"/>
</dbReference>
<dbReference type="AlphaFoldDB" id="A0A3B0YRN8"/>
<dbReference type="NCBIfam" id="TIGR00042">
    <property type="entry name" value="RdgB/HAM1 family non-canonical purine NTP pyrophosphatase"/>
    <property type="match status" value="1"/>
</dbReference>
<organism evidence="17">
    <name type="scientific">hydrothermal vent metagenome</name>
    <dbReference type="NCBI Taxonomy" id="652676"/>
    <lineage>
        <taxon>unclassified sequences</taxon>
        <taxon>metagenomes</taxon>
        <taxon>ecological metagenomes</taxon>
    </lineage>
</organism>
<dbReference type="GO" id="GO:0036220">
    <property type="term" value="F:ITP diphosphatase activity"/>
    <property type="evidence" value="ECO:0007669"/>
    <property type="project" value="UniProtKB-EC"/>
</dbReference>
<reference evidence="17" key="1">
    <citation type="submission" date="2018-06" db="EMBL/GenBank/DDBJ databases">
        <authorList>
            <person name="Zhirakovskaya E."/>
        </authorList>
    </citation>
    <scope>NUCLEOTIDE SEQUENCE</scope>
</reference>
<comment type="catalytic activity">
    <reaction evidence="10">
        <text>XTP + H2O = XMP + diphosphate + H(+)</text>
        <dbReference type="Rhea" id="RHEA:28610"/>
        <dbReference type="ChEBI" id="CHEBI:15377"/>
        <dbReference type="ChEBI" id="CHEBI:15378"/>
        <dbReference type="ChEBI" id="CHEBI:33019"/>
        <dbReference type="ChEBI" id="CHEBI:57464"/>
        <dbReference type="ChEBI" id="CHEBI:61314"/>
        <dbReference type="EC" id="3.6.1.66"/>
    </reaction>
</comment>
<evidence type="ECO:0000256" key="16">
    <source>
        <dbReference type="ARBA" id="ARBA00083635"/>
    </source>
</evidence>
<dbReference type="EC" id="3.6.1.66" evidence="11"/>
<dbReference type="GO" id="GO:0009117">
    <property type="term" value="P:nucleotide metabolic process"/>
    <property type="evidence" value="ECO:0007669"/>
    <property type="project" value="UniProtKB-KW"/>
</dbReference>
<evidence type="ECO:0000256" key="3">
    <source>
        <dbReference type="ARBA" id="ARBA00011738"/>
    </source>
</evidence>
<sequence>MTSEPTIVLASGNQGKIREINAVLASSGLVIVPQSDYKISEVPETGLSFVENALIKARHASQHTGLAAIADDSGLEVDALKGAPGIYSSRYAGIHATGQQNVEKLLTALFDVDEAARTARFQCVIVYLRHAKDPTPIICSGTWEGRILETSLGHNGFGYDPVFYVPTHQCSAAELNSEVKNTLSHRAQALQQLKLHFHQHS</sequence>
<dbReference type="EMBL" id="UOFO01000008">
    <property type="protein sequence ID" value="VAW83538.1"/>
    <property type="molecule type" value="Genomic_DNA"/>
</dbReference>
<dbReference type="InterPro" id="IPR002637">
    <property type="entry name" value="RdgB/HAM1"/>
</dbReference>
<evidence type="ECO:0000313" key="17">
    <source>
        <dbReference type="EMBL" id="VAW83538.1"/>
    </source>
</evidence>
<protein>
    <recommendedName>
        <fullName evidence="12">dITP/XTP pyrophosphatase</fullName>
        <ecNumber evidence="11">3.6.1.66</ecNumber>
    </recommendedName>
    <alternativeName>
        <fullName evidence="13">Non-canonical purine NTP pyrophosphatase</fullName>
    </alternativeName>
    <alternativeName>
        <fullName evidence="14">Non-standard purine NTP pyrophosphatase</fullName>
    </alternativeName>
    <alternativeName>
        <fullName evidence="16">Nucleoside-triphosphate diphosphatase</fullName>
    </alternativeName>
    <alternativeName>
        <fullName evidence="15">Nucleoside-triphosphate pyrophosphatase</fullName>
    </alternativeName>
</protein>
<comment type="cofactor">
    <cofactor evidence="1">
        <name>Mg(2+)</name>
        <dbReference type="ChEBI" id="CHEBI:18420"/>
    </cofactor>
</comment>
<dbReference type="GO" id="GO:0036222">
    <property type="term" value="F:XTP diphosphatase activity"/>
    <property type="evidence" value="ECO:0007669"/>
    <property type="project" value="UniProtKB-ARBA"/>
</dbReference>
<evidence type="ECO:0000256" key="6">
    <source>
        <dbReference type="ARBA" id="ARBA00022801"/>
    </source>
</evidence>
<name>A0A3B0YRN8_9ZZZZ</name>
<dbReference type="GO" id="GO:0005829">
    <property type="term" value="C:cytosol"/>
    <property type="evidence" value="ECO:0007669"/>
    <property type="project" value="TreeGrafter"/>
</dbReference>
<comment type="subunit">
    <text evidence="3">Homodimer.</text>
</comment>
<evidence type="ECO:0000256" key="1">
    <source>
        <dbReference type="ARBA" id="ARBA00001946"/>
    </source>
</evidence>
<dbReference type="FunFam" id="3.90.950.10:FF:000001">
    <property type="entry name" value="dITP/XTP pyrophosphatase"/>
    <property type="match status" value="1"/>
</dbReference>
<evidence type="ECO:0000256" key="4">
    <source>
        <dbReference type="ARBA" id="ARBA00022723"/>
    </source>
</evidence>
<proteinExistence type="inferred from homology"/>
<dbReference type="HAMAP" id="MF_01405">
    <property type="entry name" value="Non_canon_purine_NTPase"/>
    <property type="match status" value="1"/>
</dbReference>